<evidence type="ECO:0000313" key="2">
    <source>
        <dbReference type="Proteomes" id="UP000464888"/>
    </source>
</evidence>
<proteinExistence type="predicted"/>
<sequence length="46" mass="5780">MTLRNKTPEQRFEQIKRIMRKLEKRGQNNEKINSEYKKLLKNEFNR</sequence>
<gene>
    <name evidence="1" type="ORF">stinky91_gp030</name>
</gene>
<keyword evidence="2" id="KW-1185">Reference proteome</keyword>
<accession>A0A6B9LFX4</accession>
<reference evidence="1 2" key="1">
    <citation type="journal article" date="2020" name="Viruses">
        <title>Diversity and Host Interactions Among Virulent and Temperate Baltic Sea Flavobacterium Phages.</title>
        <authorList>
            <person name="Nilsson E."/>
            <person name="Bayfield O.W."/>
            <person name="Lundin D."/>
            <person name="Antson A.A."/>
            <person name="Holmfeldt K."/>
        </authorList>
    </citation>
    <scope>NUCLEOTIDE SEQUENCE [LARGE SCALE GENOMIC DNA]</scope>
</reference>
<dbReference type="EMBL" id="MN812238">
    <property type="protein sequence ID" value="QHB40892.1"/>
    <property type="molecule type" value="Genomic_DNA"/>
</dbReference>
<protein>
    <submittedName>
        <fullName evidence="1">Uncharacterized protein</fullName>
    </submittedName>
</protein>
<name>A0A6B9LFX4_9CAUD</name>
<organism evidence="1 2">
    <name type="scientific">Flavobacterium phage vB_FspS_stinky9-1</name>
    <dbReference type="NCBI Taxonomy" id="2686277"/>
    <lineage>
        <taxon>Viruses</taxon>
        <taxon>Duplodnaviria</taxon>
        <taxon>Heunggongvirae</taxon>
        <taxon>Uroviricota</taxon>
        <taxon>Caudoviricetes</taxon>
        <taxon>Lillamyvirus</taxon>
        <taxon>Lillamyvirus stinky</taxon>
    </lineage>
</organism>
<evidence type="ECO:0000313" key="1">
    <source>
        <dbReference type="EMBL" id="QHB40892.1"/>
    </source>
</evidence>
<dbReference type="Proteomes" id="UP000464888">
    <property type="component" value="Segment"/>
</dbReference>